<evidence type="ECO:0000313" key="2">
    <source>
        <dbReference type="Proteomes" id="UP000740727"/>
    </source>
</evidence>
<evidence type="ECO:0000313" key="1">
    <source>
        <dbReference type="EMBL" id="NBR93939.1"/>
    </source>
</evidence>
<accession>A0A965LL04</accession>
<dbReference type="Pfam" id="PF13830">
    <property type="entry name" value="DUF4192"/>
    <property type="match status" value="1"/>
</dbReference>
<organism evidence="1 2">
    <name type="scientific">Candidatus Fonsibacter lacus</name>
    <dbReference type="NCBI Taxonomy" id="2576439"/>
    <lineage>
        <taxon>Bacteria</taxon>
        <taxon>Pseudomonadati</taxon>
        <taxon>Pseudomonadota</taxon>
        <taxon>Alphaproteobacteria</taxon>
        <taxon>Candidatus Pelagibacterales</taxon>
        <taxon>Candidatus Pelagibacterales incertae sedis</taxon>
        <taxon>Candidatus Fonsibacter</taxon>
    </lineage>
</organism>
<sequence>MSNQSEPWYVSRFVMDWSRRCFIVKFQRIYNALRLQVRKISWSNSVKDFLLIKNNRWRSFHCADERCCDPKGELLPDIQSSEIAAEHVFHGFLMPSFLGSEQRSPLNESGEVALHLLQSAHAEVARTEPALRSKRGVVTLLRFISAFTISKSIDDLPLAARALVALTDIQVRDFAIGSHGDENLQLHLLLWRDLLEVAPSGYRAPVATVLALLKYESGDIESAQATLEIALCDDPHYSLAHLLQKSFSAGWPPEAFTTMRHELHPKLAAQLLD</sequence>
<gene>
    <name evidence="1" type="ORF">EBT44_03755</name>
</gene>
<dbReference type="Proteomes" id="UP000740727">
    <property type="component" value="Unassembled WGS sequence"/>
</dbReference>
<name>A0A965LL04_9PROT</name>
<dbReference type="InterPro" id="IPR025447">
    <property type="entry name" value="DUF4192"/>
</dbReference>
<dbReference type="AlphaFoldDB" id="A0A965LL04"/>
<dbReference type="EMBL" id="RFXN01000038">
    <property type="protein sequence ID" value="NBR93939.1"/>
    <property type="molecule type" value="Genomic_DNA"/>
</dbReference>
<protein>
    <submittedName>
        <fullName evidence="1">DUF4192 family protein</fullName>
    </submittedName>
</protein>
<reference evidence="1" key="1">
    <citation type="submission" date="2018-10" db="EMBL/GenBank/DDBJ databases">
        <title>Iterative Subtractive Binning of Freshwater Chronoseries Metagenomes Recovers Nearly Complete Genomes from over Four Hundred Novel Species.</title>
        <authorList>
            <person name="Rodriguez-R L.M."/>
            <person name="Tsementzi D."/>
            <person name="Luo C."/>
            <person name="Konstantinidis K.T."/>
        </authorList>
    </citation>
    <scope>NUCLEOTIDE SEQUENCE</scope>
    <source>
        <strain evidence="1">WB5_2A_028</strain>
    </source>
</reference>
<comment type="caution">
    <text evidence="1">The sequence shown here is derived from an EMBL/GenBank/DDBJ whole genome shotgun (WGS) entry which is preliminary data.</text>
</comment>
<proteinExistence type="predicted"/>
<feature type="non-terminal residue" evidence="1">
    <location>
        <position position="273"/>
    </location>
</feature>